<dbReference type="InterPro" id="IPR051461">
    <property type="entry name" value="UPF0750_membrane"/>
</dbReference>
<dbReference type="RefSeq" id="WP_055171545.1">
    <property type="nucleotide sequence ID" value="NZ_CZBX01000004.1"/>
</dbReference>
<dbReference type="GO" id="GO:0005886">
    <property type="term" value="C:plasma membrane"/>
    <property type="evidence" value="ECO:0007669"/>
    <property type="project" value="UniProtKB-SubCell"/>
</dbReference>
<dbReference type="Gene3D" id="3.30.70.120">
    <property type="match status" value="1"/>
</dbReference>
<gene>
    <name evidence="8" type="ORF">ERS852502_00948</name>
</gene>
<evidence type="ECO:0000313" key="9">
    <source>
        <dbReference type="Proteomes" id="UP000078383"/>
    </source>
</evidence>
<accession>A0A174ZBB9</accession>
<keyword evidence="3 6" id="KW-0812">Transmembrane</keyword>
<comment type="subcellular location">
    <subcellularLocation>
        <location evidence="1">Cell membrane</location>
        <topology evidence="1">Multi-pass membrane protein</topology>
    </subcellularLocation>
</comment>
<evidence type="ECO:0000313" key="8">
    <source>
        <dbReference type="EMBL" id="CUQ84584.1"/>
    </source>
</evidence>
<keyword evidence="2" id="KW-1003">Cell membrane</keyword>
<feature type="transmembrane region" description="Helical" evidence="6">
    <location>
        <begin position="176"/>
        <end position="195"/>
    </location>
</feature>
<dbReference type="EMBL" id="CZBX01000004">
    <property type="protein sequence ID" value="CUQ84584.1"/>
    <property type="molecule type" value="Genomic_DNA"/>
</dbReference>
<dbReference type="PANTHER" id="PTHR33545:SF5">
    <property type="entry name" value="UPF0750 MEMBRANE PROTEIN YITT"/>
    <property type="match status" value="1"/>
</dbReference>
<evidence type="ECO:0000256" key="3">
    <source>
        <dbReference type="ARBA" id="ARBA00022692"/>
    </source>
</evidence>
<feature type="transmembrane region" description="Helical" evidence="6">
    <location>
        <begin position="148"/>
        <end position="170"/>
    </location>
</feature>
<evidence type="ECO:0000256" key="1">
    <source>
        <dbReference type="ARBA" id="ARBA00004651"/>
    </source>
</evidence>
<dbReference type="AlphaFoldDB" id="A0A174ZBB9"/>
<evidence type="ECO:0000256" key="6">
    <source>
        <dbReference type="SAM" id="Phobius"/>
    </source>
</evidence>
<proteinExistence type="predicted"/>
<protein>
    <submittedName>
        <fullName evidence="8">Uncharacterized BCR, YitT family COG1284</fullName>
    </submittedName>
</protein>
<dbReference type="CDD" id="cd16380">
    <property type="entry name" value="YitT_C"/>
    <property type="match status" value="1"/>
</dbReference>
<evidence type="ECO:0000256" key="5">
    <source>
        <dbReference type="ARBA" id="ARBA00023136"/>
    </source>
</evidence>
<keyword evidence="4 6" id="KW-1133">Transmembrane helix</keyword>
<reference evidence="8 9" key="1">
    <citation type="submission" date="2015-09" db="EMBL/GenBank/DDBJ databases">
        <authorList>
            <consortium name="Pathogen Informatics"/>
        </authorList>
    </citation>
    <scope>NUCLEOTIDE SEQUENCE [LARGE SCALE GENOMIC DNA]</scope>
    <source>
        <strain evidence="8 9">2789STDY5834889</strain>
    </source>
</reference>
<dbReference type="PANTHER" id="PTHR33545">
    <property type="entry name" value="UPF0750 MEMBRANE PROTEIN YITT-RELATED"/>
    <property type="match status" value="1"/>
</dbReference>
<feature type="transmembrane region" description="Helical" evidence="6">
    <location>
        <begin position="111"/>
        <end position="128"/>
    </location>
</feature>
<dbReference type="InterPro" id="IPR003740">
    <property type="entry name" value="YitT"/>
</dbReference>
<name>A0A174ZBB9_9FIRM</name>
<dbReference type="Pfam" id="PF10035">
    <property type="entry name" value="DUF2179"/>
    <property type="match status" value="1"/>
</dbReference>
<sequence length="292" mass="32075">MDKAYLKRASTVAKVIFGNVFYAFVIKLFLLPGNLMTGGTTGIGLVVKHFTGASISGFVLAFNIVMLIVGVIFLGKKFALTTILSSFTYPIALEAANHIFGDLVITDNPMLNTIFAGLGIGIGLGIVIRTGASTGGMDIPPLILNKYFRIPVSVSLNVFDILILLPQILYNPPERVLYGILLVMIYTTVLDKVLVMGNTKTEVKIISKQVEEVRQAILAQVDRGVTMLYGEGGYKQEQKQIVLSIVSNRELPQVERLIRQIDPEAFMIISRVTEVRGRGFSLSKHYGEEEDC</sequence>
<evidence type="ECO:0000256" key="4">
    <source>
        <dbReference type="ARBA" id="ARBA00022989"/>
    </source>
</evidence>
<feature type="transmembrane region" description="Helical" evidence="6">
    <location>
        <begin position="50"/>
        <end position="75"/>
    </location>
</feature>
<dbReference type="InterPro" id="IPR015867">
    <property type="entry name" value="N-reg_PII/ATP_PRibTrfase_C"/>
</dbReference>
<dbReference type="Pfam" id="PF02588">
    <property type="entry name" value="YitT_membrane"/>
    <property type="match status" value="1"/>
</dbReference>
<evidence type="ECO:0000256" key="2">
    <source>
        <dbReference type="ARBA" id="ARBA00022475"/>
    </source>
</evidence>
<dbReference type="OrthoDB" id="1758221at2"/>
<dbReference type="InterPro" id="IPR019264">
    <property type="entry name" value="DUF2179"/>
</dbReference>
<dbReference type="PIRSF" id="PIRSF006483">
    <property type="entry name" value="Membrane_protein_YitT"/>
    <property type="match status" value="1"/>
</dbReference>
<dbReference type="Proteomes" id="UP000078383">
    <property type="component" value="Unassembled WGS sequence"/>
</dbReference>
<organism evidence="8 9">
    <name type="scientific">[Ruminococcus] torques</name>
    <dbReference type="NCBI Taxonomy" id="33039"/>
    <lineage>
        <taxon>Bacteria</taxon>
        <taxon>Bacillati</taxon>
        <taxon>Bacillota</taxon>
        <taxon>Clostridia</taxon>
        <taxon>Lachnospirales</taxon>
        <taxon>Lachnospiraceae</taxon>
        <taxon>Mediterraneibacter</taxon>
    </lineage>
</organism>
<keyword evidence="5 6" id="KW-0472">Membrane</keyword>
<evidence type="ECO:0000259" key="7">
    <source>
        <dbReference type="Pfam" id="PF10035"/>
    </source>
</evidence>
<feature type="domain" description="DUF2179" evidence="7">
    <location>
        <begin position="223"/>
        <end position="277"/>
    </location>
</feature>